<dbReference type="Pfam" id="PF02026">
    <property type="entry name" value="RyR"/>
    <property type="match status" value="2"/>
</dbReference>
<feature type="compositionally biased region" description="Polar residues" evidence="6">
    <location>
        <begin position="2075"/>
        <end position="2098"/>
    </location>
</feature>
<dbReference type="PANTHER" id="PTHR46399:SF8">
    <property type="entry name" value="B30.2_SPRY DOMAIN-CONTAINING PROTEIN"/>
    <property type="match status" value="1"/>
</dbReference>
<evidence type="ECO:0000256" key="5">
    <source>
        <dbReference type="ARBA" id="ARBA00023136"/>
    </source>
</evidence>
<gene>
    <name evidence="9" type="ORF">QYM36_016513</name>
</gene>
<accession>A0AA88HJH2</accession>
<dbReference type="GO" id="GO:0030018">
    <property type="term" value="C:Z disc"/>
    <property type="evidence" value="ECO:0007669"/>
    <property type="project" value="TreeGrafter"/>
</dbReference>
<dbReference type="FunFam" id="1.10.287.70:FF:000017">
    <property type="entry name" value="ryanodine receptor isoform X2"/>
    <property type="match status" value="1"/>
</dbReference>
<dbReference type="Pfam" id="PF13499">
    <property type="entry name" value="EF-hand_7"/>
    <property type="match status" value="1"/>
</dbReference>
<organism evidence="9 10">
    <name type="scientific">Artemia franciscana</name>
    <name type="common">Brine shrimp</name>
    <name type="synonym">Artemia sanfranciscana</name>
    <dbReference type="NCBI Taxonomy" id="6661"/>
    <lineage>
        <taxon>Eukaryota</taxon>
        <taxon>Metazoa</taxon>
        <taxon>Ecdysozoa</taxon>
        <taxon>Arthropoda</taxon>
        <taxon>Crustacea</taxon>
        <taxon>Branchiopoda</taxon>
        <taxon>Anostraca</taxon>
        <taxon>Artemiidae</taxon>
        <taxon>Artemia</taxon>
    </lineage>
</organism>
<dbReference type="FunFam" id="1.10.238.10:FF:000132">
    <property type="entry name" value="Ryanodine receptor 44F"/>
    <property type="match status" value="1"/>
</dbReference>
<dbReference type="Pfam" id="PF00520">
    <property type="entry name" value="Ion_trans"/>
    <property type="match status" value="1"/>
</dbReference>
<feature type="compositionally biased region" description="Polar residues" evidence="6">
    <location>
        <begin position="1108"/>
        <end position="1117"/>
    </location>
</feature>
<evidence type="ECO:0000313" key="10">
    <source>
        <dbReference type="Proteomes" id="UP001187531"/>
    </source>
</evidence>
<feature type="compositionally biased region" description="Basic and acidic residues" evidence="6">
    <location>
        <begin position="2064"/>
        <end position="2074"/>
    </location>
</feature>
<dbReference type="GO" id="GO:0006874">
    <property type="term" value="P:intracellular calcium ion homeostasis"/>
    <property type="evidence" value="ECO:0007669"/>
    <property type="project" value="InterPro"/>
</dbReference>
<feature type="region of interest" description="Disordered" evidence="6">
    <location>
        <begin position="1"/>
        <end position="20"/>
    </location>
</feature>
<dbReference type="InterPro" id="IPR005821">
    <property type="entry name" value="Ion_trans_dom"/>
</dbReference>
<dbReference type="PANTHER" id="PTHR46399">
    <property type="entry name" value="B30.2/SPRY DOMAIN-CONTAINING PROTEIN"/>
    <property type="match status" value="1"/>
</dbReference>
<feature type="transmembrane region" description="Helical" evidence="7">
    <location>
        <begin position="2399"/>
        <end position="2422"/>
    </location>
</feature>
<comment type="subcellular location">
    <subcellularLocation>
        <location evidence="1">Membrane</location>
        <topology evidence="1">Multi-pass membrane protein</topology>
    </subcellularLocation>
</comment>
<dbReference type="Gene3D" id="1.10.490.160">
    <property type="match status" value="1"/>
</dbReference>
<feature type="region of interest" description="Disordered" evidence="6">
    <location>
        <begin position="1108"/>
        <end position="1135"/>
    </location>
</feature>
<evidence type="ECO:0000256" key="3">
    <source>
        <dbReference type="ARBA" id="ARBA00022837"/>
    </source>
</evidence>
<feature type="region of interest" description="Disordered" evidence="6">
    <location>
        <begin position="1380"/>
        <end position="1400"/>
    </location>
</feature>
<feature type="transmembrane region" description="Helical" evidence="7">
    <location>
        <begin position="2519"/>
        <end position="2542"/>
    </location>
</feature>
<dbReference type="GO" id="GO:0006941">
    <property type="term" value="P:striated muscle contraction"/>
    <property type="evidence" value="ECO:0007669"/>
    <property type="project" value="TreeGrafter"/>
</dbReference>
<feature type="transmembrane region" description="Helical" evidence="7">
    <location>
        <begin position="2443"/>
        <end position="2465"/>
    </location>
</feature>
<feature type="transmembrane region" description="Helical" evidence="7">
    <location>
        <begin position="2257"/>
        <end position="2276"/>
    </location>
</feature>
<feature type="transmembrane region" description="Helical" evidence="7">
    <location>
        <begin position="2138"/>
        <end position="2156"/>
    </location>
</feature>
<dbReference type="InterPro" id="IPR002048">
    <property type="entry name" value="EF_hand_dom"/>
</dbReference>
<dbReference type="GO" id="GO:0005790">
    <property type="term" value="C:smooth endoplasmic reticulum"/>
    <property type="evidence" value="ECO:0007669"/>
    <property type="project" value="TreeGrafter"/>
</dbReference>
<evidence type="ECO:0000256" key="7">
    <source>
        <dbReference type="SAM" id="Phobius"/>
    </source>
</evidence>
<dbReference type="InterPro" id="IPR018247">
    <property type="entry name" value="EF_Hand_1_Ca_BS"/>
</dbReference>
<dbReference type="EMBL" id="JAVRJZ010000020">
    <property type="protein sequence ID" value="KAK2706502.1"/>
    <property type="molecule type" value="Genomic_DNA"/>
</dbReference>
<sequence>MSERIQAMRQQTEDGGYIDNTLNHPLPAGDEDEDYIDTGAAILNFYCTLVDLLGRCAPDSAIIAQGKNESLRARAILRSLVPLEDLRGVLSVKFTLQNPPTGEDGPQSDMPSGLIPAHKQSVVLFLERVYGIEDKELFFKLLEDAFLPDMRAATVLDKVQGGESDMGLALNRYIGNAILPLLIKHAKFYAEADNYASLLDATLHTVYRLSKNRMLTKGQRDAVSDFLIVLTREMQPSMLLKLLRKLTIDVSNLTEYTTVALRLLTLHYDRCSKYYAHSGGQGTYGSSSEEEKKLTMMLFSNIFDSLSRMEYDPDLFGKALPCLSAIGCALPPDYALMSNVDDDWCRSTSSEGDGPYDPVPIASERVIMNQDLTNLVQQFSEHYHDAWALRKMENGWAYGQEWNDQLKTHPRLKQYHLLSEYEKDRYRDPIRDAVKAVLAVGWTVEHVDYDAANRNPASNFMAAGNDPHAYNPRPVDMTNLTLSREMQNLAERLSENAHDIWAKKKKDEIEACGGGIHPQMVPYDLLTDKEKRKDRERSQELLKYLQFMGYKLQRLSRQQQQQQGDETLMNVEARTETRFAYSLLEKLIKYLDIASLNMKHLKPSSNFSLRSTFKPSTRDVKFFTKVCLPLMEKYFSNNRHYFLAVATATTSVGAASLKEKEMVASLFCKLANLLRGKFSVIGTDSKIAVKCLQVLIRGTDAKSLVKSCPEFVRTSMLTFFNSAAEDLCQCVNNIQESKLTLLRGTHMKTCTSLNYIQSVVLPALTALFDHLAGYEFGRDLLLDDIQVACYKILNCLFSLGTDIRTDVRKFVKTEMDRHRPAIGTCLGAFASTFPVAFLEPHLNKHNSLSICGRLQDHSLEAQDIMSRLEACLPTLENILSQIEQFVTSEKSYTDMPHIIDVYLPMMCAYLPFWWSQGPDNVNPTTGNHITMVTSEHMNHLLKNIINLIKNNIGTEGSPWMIRIAGYTQQIIVNTSEELLKDPFLPLALKVRRRTEQVYHKEDSLRGFLKSTTEDTSQVESQLQGDWYMLVRDIYAFYPLLIKYVDLQRNHWLKNNIPEAEELYGHIAEIFNLWSKSQYFLKEEQNFISANEIDNMTLIMPTTASRKNVALSDSSQPISSGKVKKKKSRDKKRDKDKEIASSLMVACLKRLLPVGLNLFAGREQELVQHCKDKFLKKVQEYEILDFAKNQLTLPDKIDPSDAMSWQHHLYSKLGTKRPVLSDQLISKVPEKGNSIDEVSERIVAMAKVLYGLHMIDHPQQSLKGAYRSVVSAQRKRAVIACFRQTSLHSLPRHRAINIFVKTYHDFWLECENIGHEVIIEDLTMSFEDAEKQKGEEKEEGKPDPLCQLVTTLIRGANTERQDSGGEDNLYMSFACIMAKSCGEEEEEEEDGGGGEGDDENGASIHEQEMEKQRLIFNQSRLSSRGVHEMVLQYISASKGVQSEMVTNTLELGISILRGGNQDIQMSMLNHLKEKKDVGFFTSIAGLMNSCSVLDLDAFERNTKAEGLGVGSEGAAGEKNMHDAEFTCLLFRFIQLTCEGHNLEWQNYLRTQAGNTTTVNLVICTVDYLLRLQESIMDFYWHYSSKEIIDPAGKANFFKAIEVACQVFNTLTEVIQGPCTQNQQALAHSRLWDAVGGFLFLFANMQEKLSQHSSQVDLLKVLLNLQKDMVIMMLSMLEGNVVNGTIGKQMVDTLVESAQNVEKILTFFTLFLKLKGVVDNLNLEEIDANNDGWITPKEFKEKMEQMKNYSNEEINFLLMCCDQNHDGKIDYIEFTERFHNPAKDIGFNLAVLLTNLSEHMPNDPRLGRFLETAGSVLNYFEPFLGRIELLGSSKRIERVYFEIKESNIEQWEKPQIKESKRAFFYSIVTEGGDKEKLEAFVNFCEDAIFEMQHATALMATKDDGGGGAPKKPEYNFGDDEQGGLEPVKQNISAFKNALLDLLSKLSPSNIKREVNSLKKKPVTEIIFTLMKLNYKIVSFSAFSVFFVIKQVARVLFNLMKGPQPEKEEVKVQEESMVSLSPLPALAAGALQVPAIMDPAAGEVLALGPSPDVFSGSAGSSMEEPSLEGKFEGESTTKTESPSVLVTDTPKVETTAQSVQQHIPEVEPEAKAPEPPPVSQLHFGEYTRRGISYLARNFYNLKYIALTLAFCINFMLLFYKASTLGEAADIDESGSILTKEHISLMGSDMMDSVELNSTDEGGTSKIVEAVAASMEKLLGSSGETFDDGGGGSAEAGDDNELPEHIHVDDKFFYLEHVLRLLAVLHSLVSLFMLVAYYQLKVPLAIFKREKEIARRLEFDGLYIAEQPEDDDIKSHWNKLVISAKSFPVNYWDKFVKKKVRQKYSETFDFDSISNMLGMEKSAVTAQEEAPKGIVATILNVDWRYQVWKAGVTFTDNAFLYSLWYFIFSILGNINYFFFAAHLLDVAVGFKTLRTILQSVTHNGKQLVLTVMLLTIIVYLYTVIAFNFFRKFYVQEEDDNVDKKCHDMLTCFTFHIYKGVRAGGGIGDEIESPDGDDYEFYRIMFDITFFFFIIVILLAIIQGLIIDAFGELRDQLESVKEDMESNCFICGIGKDYFDKVPHGFDVHVQKEHNLANYLFFLMHLINKPDTEYTGQETYVWNMYQQRSWDFFPVGDCFRKQYEDELGGGGS</sequence>
<feature type="region of interest" description="Disordered" evidence="6">
    <location>
        <begin position="2052"/>
        <end position="2118"/>
    </location>
</feature>
<dbReference type="Pfam" id="PF08454">
    <property type="entry name" value="RIH_assoc"/>
    <property type="match status" value="1"/>
</dbReference>
<feature type="compositionally biased region" description="Acidic residues" evidence="6">
    <location>
        <begin position="1382"/>
        <end position="1399"/>
    </location>
</feature>
<dbReference type="Pfam" id="PF06459">
    <property type="entry name" value="RR_TM4-6"/>
    <property type="match status" value="1"/>
</dbReference>
<dbReference type="Gene3D" id="1.10.287.70">
    <property type="match status" value="1"/>
</dbReference>
<dbReference type="InterPro" id="IPR003032">
    <property type="entry name" value="Ryanodine_rcpt"/>
</dbReference>
<keyword evidence="5 7" id="KW-0472">Membrane</keyword>
<dbReference type="Gene3D" id="1.10.238.10">
    <property type="entry name" value="EF-hand"/>
    <property type="match status" value="1"/>
</dbReference>
<dbReference type="GO" id="GO:0042383">
    <property type="term" value="C:sarcolemma"/>
    <property type="evidence" value="ECO:0007669"/>
    <property type="project" value="TreeGrafter"/>
</dbReference>
<proteinExistence type="predicted"/>
<dbReference type="SUPFAM" id="SSF47473">
    <property type="entry name" value="EF-hand"/>
    <property type="match status" value="1"/>
</dbReference>
<dbReference type="CDD" id="cd00051">
    <property type="entry name" value="EFh"/>
    <property type="match status" value="1"/>
</dbReference>
<evidence type="ECO:0000313" key="9">
    <source>
        <dbReference type="EMBL" id="KAK2706502.1"/>
    </source>
</evidence>
<dbReference type="InterPro" id="IPR009460">
    <property type="entry name" value="Ryanrecept_TM4-6"/>
</dbReference>
<dbReference type="GO" id="GO:0014808">
    <property type="term" value="P:release of sequestered calcium ion into cytosol by sarcoplasmic reticulum"/>
    <property type="evidence" value="ECO:0007669"/>
    <property type="project" value="TreeGrafter"/>
</dbReference>
<evidence type="ECO:0000256" key="4">
    <source>
        <dbReference type="ARBA" id="ARBA00022989"/>
    </source>
</evidence>
<dbReference type="GO" id="GO:0005219">
    <property type="term" value="F:ryanodine-sensitive calcium-release channel activity"/>
    <property type="evidence" value="ECO:0007669"/>
    <property type="project" value="InterPro"/>
</dbReference>
<keyword evidence="4 7" id="KW-1133">Transmembrane helix</keyword>
<keyword evidence="3" id="KW-0106">Calcium</keyword>
<evidence type="ECO:0000256" key="1">
    <source>
        <dbReference type="ARBA" id="ARBA00004141"/>
    </source>
</evidence>
<dbReference type="InterPro" id="IPR013662">
    <property type="entry name" value="RIH_assoc-dom"/>
</dbReference>
<dbReference type="InterPro" id="IPR015925">
    <property type="entry name" value="Ryanodine_IP3_receptor"/>
</dbReference>
<comment type="caution">
    <text evidence="9">The sequence shown here is derived from an EMBL/GenBank/DDBJ whole genome shotgun (WGS) entry which is preliminary data.</text>
</comment>
<reference evidence="9" key="1">
    <citation type="submission" date="2023-07" db="EMBL/GenBank/DDBJ databases">
        <title>Chromosome-level genome assembly of Artemia franciscana.</title>
        <authorList>
            <person name="Jo E."/>
        </authorList>
    </citation>
    <scope>NUCLEOTIDE SEQUENCE</scope>
    <source>
        <tissue evidence="9">Whole body</tissue>
    </source>
</reference>
<dbReference type="GO" id="GO:0005509">
    <property type="term" value="F:calcium ion binding"/>
    <property type="evidence" value="ECO:0007669"/>
    <property type="project" value="InterPro"/>
</dbReference>
<keyword evidence="2 7" id="KW-0812">Transmembrane</keyword>
<dbReference type="GO" id="GO:0034704">
    <property type="term" value="C:calcium channel complex"/>
    <property type="evidence" value="ECO:0007669"/>
    <property type="project" value="TreeGrafter"/>
</dbReference>
<dbReference type="InterPro" id="IPR011992">
    <property type="entry name" value="EF-hand-dom_pair"/>
</dbReference>
<dbReference type="PROSITE" id="PS00018">
    <property type="entry name" value="EF_HAND_1"/>
    <property type="match status" value="2"/>
</dbReference>
<protein>
    <recommendedName>
        <fullName evidence="8">EF-hand domain-containing protein</fullName>
    </recommendedName>
</protein>
<evidence type="ECO:0000256" key="2">
    <source>
        <dbReference type="ARBA" id="ARBA00022692"/>
    </source>
</evidence>
<name>A0AA88HJH2_ARTSF</name>
<evidence type="ECO:0000256" key="6">
    <source>
        <dbReference type="SAM" id="MobiDB-lite"/>
    </source>
</evidence>
<dbReference type="PROSITE" id="PS50222">
    <property type="entry name" value="EF_HAND_2"/>
    <property type="match status" value="1"/>
</dbReference>
<dbReference type="Proteomes" id="UP001187531">
    <property type="component" value="Unassembled WGS sequence"/>
</dbReference>
<evidence type="ECO:0000259" key="8">
    <source>
        <dbReference type="PROSITE" id="PS50222"/>
    </source>
</evidence>
<feature type="domain" description="EF-hand" evidence="8">
    <location>
        <begin position="1722"/>
        <end position="1747"/>
    </location>
</feature>
<dbReference type="GO" id="GO:0033017">
    <property type="term" value="C:sarcoplasmic reticulum membrane"/>
    <property type="evidence" value="ECO:0007669"/>
    <property type="project" value="TreeGrafter"/>
</dbReference>
<keyword evidence="10" id="KW-1185">Reference proteome</keyword>